<accession>A0A142BFU6</accession>
<dbReference type="SUPFAM" id="SSF46689">
    <property type="entry name" value="Homeodomain-like"/>
    <property type="match status" value="1"/>
</dbReference>
<dbReference type="Pfam" id="PF13551">
    <property type="entry name" value="HTH_29"/>
    <property type="match status" value="1"/>
</dbReference>
<reference evidence="1 2" key="1">
    <citation type="journal article" date="2016" name="Front. Microbiol.">
        <title>Genomic Insight into the Host-Endosymbiont Relationship of Endozoicomonas montiporae CL-33(T) with its Coral Host.</title>
        <authorList>
            <person name="Ding J.-Y."/>
            <person name="Shiu J.-H."/>
            <person name="Chen W.-M."/>
            <person name="Chiang Y.-R."/>
            <person name="Tang S.-L."/>
        </authorList>
    </citation>
    <scope>NUCLEOTIDE SEQUENCE [LARGE SCALE GENOMIC DNA]</scope>
    <source>
        <strain evidence="1 2">CL-33</strain>
    </source>
</reference>
<gene>
    <name evidence="1" type="ORF">EZMO1_3643</name>
</gene>
<protein>
    <submittedName>
        <fullName evidence="1">IS630 family transposase</fullName>
    </submittedName>
</protein>
<proteinExistence type="predicted"/>
<organism evidence="1 2">
    <name type="scientific">Endozoicomonas montiporae CL-33</name>
    <dbReference type="NCBI Taxonomy" id="570277"/>
    <lineage>
        <taxon>Bacteria</taxon>
        <taxon>Pseudomonadati</taxon>
        <taxon>Pseudomonadota</taxon>
        <taxon>Gammaproteobacteria</taxon>
        <taxon>Oceanospirillales</taxon>
        <taxon>Endozoicomonadaceae</taxon>
        <taxon>Endozoicomonas</taxon>
    </lineage>
</organism>
<dbReference type="EMBL" id="CP013251">
    <property type="protein sequence ID" value="AMO57622.1"/>
    <property type="molecule type" value="Genomic_DNA"/>
</dbReference>
<dbReference type="Proteomes" id="UP000071065">
    <property type="component" value="Chromosome"/>
</dbReference>
<evidence type="ECO:0000313" key="2">
    <source>
        <dbReference type="Proteomes" id="UP000071065"/>
    </source>
</evidence>
<dbReference type="STRING" id="570277.EZMO1_3643"/>
<dbReference type="InterPro" id="IPR009057">
    <property type="entry name" value="Homeodomain-like_sf"/>
</dbReference>
<sequence>MVFLHGTTMPKITLALKQKSALESRHKKVRDARECDRIKAVLLSSEGWSIKFIAQALRLSEHSISRHLDDYLKQEKLKPENGGSEGYLSDVQTQLLVEHLTEFTYAHTHQPPVSA</sequence>
<dbReference type="OrthoDB" id="9813816at2"/>
<name>A0A142BFU6_9GAMM</name>
<dbReference type="KEGG" id="emp:EZMO1_3643"/>
<evidence type="ECO:0000313" key="1">
    <source>
        <dbReference type="EMBL" id="AMO57622.1"/>
    </source>
</evidence>
<dbReference type="PATRIC" id="fig|570277.3.peg.3930"/>
<dbReference type="AlphaFoldDB" id="A0A142BFU6"/>